<sequence>PANAVRSEMYSGISSAQGETICAHIGKKGHPYNCIKAKRHDELGTKCSQEA</sequence>
<feature type="non-terminal residue" evidence="1">
    <location>
        <position position="51"/>
    </location>
</feature>
<reference evidence="1 2" key="1">
    <citation type="submission" date="2024-11" db="EMBL/GenBank/DDBJ databases">
        <title>Chromosome-level genome assembly of the freshwater bivalve Anodonta woodiana.</title>
        <authorList>
            <person name="Chen X."/>
        </authorList>
    </citation>
    <scope>NUCLEOTIDE SEQUENCE [LARGE SCALE GENOMIC DNA]</scope>
    <source>
        <strain evidence="1">MN2024</strain>
        <tissue evidence="1">Gills</tissue>
    </source>
</reference>
<proteinExistence type="predicted"/>
<name>A0ABD3XY75_SINWO</name>
<protein>
    <submittedName>
        <fullName evidence="1">Uncharacterized protein</fullName>
    </submittedName>
</protein>
<evidence type="ECO:0000313" key="2">
    <source>
        <dbReference type="Proteomes" id="UP001634394"/>
    </source>
</evidence>
<feature type="non-terminal residue" evidence="1">
    <location>
        <position position="1"/>
    </location>
</feature>
<comment type="caution">
    <text evidence="1">The sequence shown here is derived from an EMBL/GenBank/DDBJ whole genome shotgun (WGS) entry which is preliminary data.</text>
</comment>
<evidence type="ECO:0000313" key="1">
    <source>
        <dbReference type="EMBL" id="KAL3889943.1"/>
    </source>
</evidence>
<gene>
    <name evidence="1" type="ORF">ACJMK2_002259</name>
</gene>
<keyword evidence="2" id="KW-1185">Reference proteome</keyword>
<accession>A0ABD3XY75</accession>
<organism evidence="1 2">
    <name type="scientific">Sinanodonta woodiana</name>
    <name type="common">Chinese pond mussel</name>
    <name type="synonym">Anodonta woodiana</name>
    <dbReference type="NCBI Taxonomy" id="1069815"/>
    <lineage>
        <taxon>Eukaryota</taxon>
        <taxon>Metazoa</taxon>
        <taxon>Spiralia</taxon>
        <taxon>Lophotrochozoa</taxon>
        <taxon>Mollusca</taxon>
        <taxon>Bivalvia</taxon>
        <taxon>Autobranchia</taxon>
        <taxon>Heteroconchia</taxon>
        <taxon>Palaeoheterodonta</taxon>
        <taxon>Unionida</taxon>
        <taxon>Unionoidea</taxon>
        <taxon>Unionidae</taxon>
        <taxon>Unioninae</taxon>
        <taxon>Sinanodonta</taxon>
    </lineage>
</organism>
<dbReference type="AlphaFoldDB" id="A0ABD3XY75"/>
<dbReference type="EMBL" id="JBJQND010000001">
    <property type="protein sequence ID" value="KAL3889943.1"/>
    <property type="molecule type" value="Genomic_DNA"/>
</dbReference>
<dbReference type="Proteomes" id="UP001634394">
    <property type="component" value="Unassembled WGS sequence"/>
</dbReference>